<evidence type="ECO:0000313" key="2">
    <source>
        <dbReference type="Proteomes" id="UP000004382"/>
    </source>
</evidence>
<dbReference type="AlphaFoldDB" id="H1KKV8"/>
<protein>
    <submittedName>
        <fullName evidence="1">Integrase catalytic region</fullName>
    </submittedName>
</protein>
<gene>
    <name evidence="1" type="ORF">MetexDRAFT_3270</name>
</gene>
<sequence>MPPWAEGAPLDVEDTGGETVIVAIRRHTVLALDDGLYCLQPTIPHLTCSSLRGCLSRLPEMDGDKPEKKRLTEYAIGYLRVDIAEVRTEGGELYLFVAIDRNS</sequence>
<comment type="caution">
    <text evidence="1">The sequence shown here is derived from an EMBL/GenBank/DDBJ whole genome shotgun (WGS) entry which is preliminary data.</text>
</comment>
<proteinExistence type="predicted"/>
<name>H1KKV8_METEX</name>
<accession>H1KKV8</accession>
<organism evidence="1 2">
    <name type="scientific">Methylorubrum extorquens DSM 13060</name>
    <dbReference type="NCBI Taxonomy" id="882800"/>
    <lineage>
        <taxon>Bacteria</taxon>
        <taxon>Pseudomonadati</taxon>
        <taxon>Pseudomonadota</taxon>
        <taxon>Alphaproteobacteria</taxon>
        <taxon>Hyphomicrobiales</taxon>
        <taxon>Methylobacteriaceae</taxon>
        <taxon>Methylorubrum</taxon>
    </lineage>
</organism>
<evidence type="ECO:0000313" key="1">
    <source>
        <dbReference type="EMBL" id="EHP91855.1"/>
    </source>
</evidence>
<dbReference type="EMBL" id="AGJK01000089">
    <property type="protein sequence ID" value="EHP91855.1"/>
    <property type="molecule type" value="Genomic_DNA"/>
</dbReference>
<dbReference type="Proteomes" id="UP000004382">
    <property type="component" value="Unassembled WGS sequence"/>
</dbReference>
<dbReference type="PATRIC" id="fig|882800.3.peg.3224"/>
<reference evidence="1 2" key="1">
    <citation type="submission" date="2011-09" db="EMBL/GenBank/DDBJ databases">
        <title>The draft genome of Methylobacterium extorquens DSM 13060.</title>
        <authorList>
            <consortium name="US DOE Joint Genome Institute (JGI-PGF)"/>
            <person name="Lucas S."/>
            <person name="Han J."/>
            <person name="Lapidus A."/>
            <person name="Cheng J.-F."/>
            <person name="Goodwin L."/>
            <person name="Pitluck S."/>
            <person name="Peters L."/>
            <person name="Land M.L."/>
            <person name="Hauser L."/>
            <person name="Koskimaki J."/>
            <person name="Halonen O."/>
            <person name="Pirttila A."/>
            <person name="Frank C."/>
            <person name="Woyke T.J."/>
        </authorList>
    </citation>
    <scope>NUCLEOTIDE SEQUENCE [LARGE SCALE GENOMIC DNA]</scope>
    <source>
        <strain evidence="1 2">DSM 13060</strain>
    </source>
</reference>